<comment type="pathway">
    <text evidence="5">Cofactor biosynthesis; nicotinate biosynthesis; nicotinate from nicotinamide: step 1/1.</text>
</comment>
<dbReference type="Pfam" id="PF00857">
    <property type="entry name" value="Isochorismatase"/>
    <property type="match status" value="1"/>
</dbReference>
<evidence type="ECO:0000256" key="1">
    <source>
        <dbReference type="ARBA" id="ARBA00006336"/>
    </source>
</evidence>
<keyword evidence="10" id="KW-1185">Reference proteome</keyword>
<dbReference type="Gene3D" id="3.40.50.850">
    <property type="entry name" value="Isochorismatase-like"/>
    <property type="match status" value="1"/>
</dbReference>
<keyword evidence="4" id="KW-0378">Hydrolase</keyword>
<dbReference type="SUPFAM" id="SSF52499">
    <property type="entry name" value="Isochorismatase-like hydrolases"/>
    <property type="match status" value="1"/>
</dbReference>
<evidence type="ECO:0000313" key="10">
    <source>
        <dbReference type="Proteomes" id="UP001057375"/>
    </source>
</evidence>
<accession>A0ABQ5JZN3</accession>
<evidence type="ECO:0000313" key="9">
    <source>
        <dbReference type="EMBL" id="GKT19904.1"/>
    </source>
</evidence>
<dbReference type="PANTHER" id="PTHR11080:SF2">
    <property type="entry name" value="LD05707P"/>
    <property type="match status" value="1"/>
</dbReference>
<evidence type="ECO:0000256" key="3">
    <source>
        <dbReference type="ARBA" id="ARBA00022723"/>
    </source>
</evidence>
<evidence type="ECO:0000256" key="5">
    <source>
        <dbReference type="ARBA" id="ARBA00037900"/>
    </source>
</evidence>
<feature type="domain" description="Isochorismatase-like" evidence="8">
    <location>
        <begin position="5"/>
        <end position="181"/>
    </location>
</feature>
<proteinExistence type="inferred from homology"/>
<dbReference type="PANTHER" id="PTHR11080">
    <property type="entry name" value="PYRAZINAMIDASE/NICOTINAMIDASE"/>
    <property type="match status" value="1"/>
</dbReference>
<name>A0ABQ5JZN3_9EUKA</name>
<dbReference type="InterPro" id="IPR036380">
    <property type="entry name" value="Isochorismatase-like_sf"/>
</dbReference>
<dbReference type="Proteomes" id="UP001057375">
    <property type="component" value="Unassembled WGS sequence"/>
</dbReference>
<keyword evidence="2" id="KW-0662">Pyridine nucleotide biosynthesis</keyword>
<reference evidence="9" key="1">
    <citation type="submission" date="2022-03" db="EMBL/GenBank/DDBJ databases">
        <title>Draft genome sequence of Aduncisulcus paluster, a free-living microaerophilic Fornicata.</title>
        <authorList>
            <person name="Yuyama I."/>
            <person name="Kume K."/>
            <person name="Tamura T."/>
            <person name="Inagaki Y."/>
            <person name="Hashimoto T."/>
        </authorList>
    </citation>
    <scope>NUCLEOTIDE SEQUENCE</scope>
    <source>
        <strain evidence="9">NY0171</strain>
    </source>
</reference>
<protein>
    <recommendedName>
        <fullName evidence="6">nicotinamidase</fullName>
        <ecNumber evidence="6">3.5.1.19</ecNumber>
    </recommendedName>
    <alternativeName>
        <fullName evidence="7">Nicotinamide deamidase</fullName>
    </alternativeName>
</protein>
<dbReference type="InterPro" id="IPR052347">
    <property type="entry name" value="Isochorismatase_Nicotinamidase"/>
</dbReference>
<evidence type="ECO:0000256" key="4">
    <source>
        <dbReference type="ARBA" id="ARBA00022801"/>
    </source>
</evidence>
<feature type="non-terminal residue" evidence="9">
    <location>
        <position position="453"/>
    </location>
</feature>
<evidence type="ECO:0000256" key="2">
    <source>
        <dbReference type="ARBA" id="ARBA00022642"/>
    </source>
</evidence>
<gene>
    <name evidence="9" type="ORF">ADUPG1_011596</name>
</gene>
<evidence type="ECO:0000256" key="7">
    <source>
        <dbReference type="ARBA" id="ARBA00043224"/>
    </source>
</evidence>
<comment type="caution">
    <text evidence="9">The sequence shown here is derived from an EMBL/GenBank/DDBJ whole genome shotgun (WGS) entry which is preliminary data.</text>
</comment>
<evidence type="ECO:0000259" key="8">
    <source>
        <dbReference type="Pfam" id="PF00857"/>
    </source>
</evidence>
<dbReference type="InterPro" id="IPR000868">
    <property type="entry name" value="Isochorismatase-like_dom"/>
</dbReference>
<dbReference type="CDD" id="cd01011">
    <property type="entry name" value="nicotinamidase"/>
    <property type="match status" value="1"/>
</dbReference>
<comment type="similarity">
    <text evidence="1">Belongs to the isochorismatase family.</text>
</comment>
<keyword evidence="3" id="KW-0479">Metal-binding</keyword>
<organism evidence="9 10">
    <name type="scientific">Aduncisulcus paluster</name>
    <dbReference type="NCBI Taxonomy" id="2918883"/>
    <lineage>
        <taxon>Eukaryota</taxon>
        <taxon>Metamonada</taxon>
        <taxon>Carpediemonas-like organisms</taxon>
        <taxon>Aduncisulcus</taxon>
    </lineage>
</organism>
<dbReference type="EC" id="3.5.1.19" evidence="6"/>
<evidence type="ECO:0000256" key="6">
    <source>
        <dbReference type="ARBA" id="ARBA00039017"/>
    </source>
</evidence>
<sequence length="453" mass="49140">MGKKALLIIDVQYDFLPGGSLAVTGGDKIIPFINELRKHPMYDVVVVSQDYHPKNHISFASTHKKDPFTMLKVSYGDQMMWPDHCVQGTSGCDICEKLDVKDSDLKAFKGMRPEYDSYSCFFDASKLDTGLAGKLKSLGVTDIDCVGLAYDYCVSATAKDGVECGFKVQVILPGTAAIDSTPEGMAKTKKDLEDNNPITKEKNRKKNALYINSAPILLSPIEKSLFGAVGFSGRPPCVNSDLHDDINAMIPVANALLECSLTYISSFPVSSFLTSSSYGFSDSNAWEVVSTGEIYDARSIHLNRDGVGVTIVGSKVYSVVLTSDDPVIKIQQEPLSNVPVVESVRYREGGGGSYGGLELTSSLQISIKQEGDMFLGSYSDDGKAILIGYVHPEVYSSLLPDDEIVEPSNGSMTLVPYISIESEHGIVKMLRVPSDSISWNYLYSDAESTGKPG</sequence>
<dbReference type="EMBL" id="BQXS01012117">
    <property type="protein sequence ID" value="GKT19904.1"/>
    <property type="molecule type" value="Genomic_DNA"/>
</dbReference>